<accession>A0A117N588</accession>
<gene>
    <name evidence="5" type="ORF">AU467_11160</name>
</gene>
<protein>
    <submittedName>
        <fullName evidence="5">Phosphoglycerate dehydrogenase</fullName>
    </submittedName>
</protein>
<dbReference type="GO" id="GO:0051287">
    <property type="term" value="F:NAD binding"/>
    <property type="evidence" value="ECO:0007669"/>
    <property type="project" value="InterPro"/>
</dbReference>
<evidence type="ECO:0000259" key="4">
    <source>
        <dbReference type="Pfam" id="PF02826"/>
    </source>
</evidence>
<dbReference type="SUPFAM" id="SSF52283">
    <property type="entry name" value="Formate/glycerate dehydrogenase catalytic domain-like"/>
    <property type="match status" value="1"/>
</dbReference>
<dbReference type="OrthoDB" id="9793626at2"/>
<evidence type="ECO:0000259" key="3">
    <source>
        <dbReference type="Pfam" id="PF00389"/>
    </source>
</evidence>
<feature type="domain" description="D-isomer specific 2-hydroxyacid dehydrogenase catalytic" evidence="3">
    <location>
        <begin position="39"/>
        <end position="330"/>
    </location>
</feature>
<comment type="similarity">
    <text evidence="2">Belongs to the D-isomer specific 2-hydroxyacid dehydrogenase family.</text>
</comment>
<dbReference type="Pfam" id="PF00389">
    <property type="entry name" value="2-Hacid_dh"/>
    <property type="match status" value="1"/>
</dbReference>
<dbReference type="GO" id="GO:0005829">
    <property type="term" value="C:cytosol"/>
    <property type="evidence" value="ECO:0007669"/>
    <property type="project" value="TreeGrafter"/>
</dbReference>
<dbReference type="SUPFAM" id="SSF51735">
    <property type="entry name" value="NAD(P)-binding Rossmann-fold domains"/>
    <property type="match status" value="1"/>
</dbReference>
<evidence type="ECO:0000256" key="1">
    <source>
        <dbReference type="ARBA" id="ARBA00023002"/>
    </source>
</evidence>
<dbReference type="AlphaFoldDB" id="A0A117N588"/>
<dbReference type="Proteomes" id="UP000053176">
    <property type="component" value="Unassembled WGS sequence"/>
</dbReference>
<comment type="caution">
    <text evidence="5">The sequence shown here is derived from an EMBL/GenBank/DDBJ whole genome shotgun (WGS) entry which is preliminary data.</text>
</comment>
<dbReference type="PANTHER" id="PTHR10996">
    <property type="entry name" value="2-HYDROXYACID DEHYDROGENASE-RELATED"/>
    <property type="match status" value="1"/>
</dbReference>
<dbReference type="GO" id="GO:0016618">
    <property type="term" value="F:hydroxypyruvate reductase [NAD(P)H] activity"/>
    <property type="evidence" value="ECO:0007669"/>
    <property type="project" value="TreeGrafter"/>
</dbReference>
<name>A0A117N588_RHILI</name>
<sequence length="338" mass="36690">MKVLVGWHATEGELEEFRKALPGVDIVAPREEPYLSRFDLTLESVAEHLEDVDAIVGYVLPDGALGLAKKLKLICWMHAGCDELPLARLKKLGVEVTNLRGANSIAVAEHAMAIILGLAKRIVAKHQAVVSAQPVPVYDASHRSAMLHRRTLGIIGLGQIGSGIAQRAKAFDMKVLGVRLHPERGAGPADAVFGVEQIYDVLGQSDYVVLATPITRETDGFFGAREIGAIKKGAYLINIARGNLIQERPLHDALQAGDLAGYGADVWWTYVNAFPASYHFPVPSRTGIQRLPNVIGTGDQGANADGVLERNISRSITSLKEFLNNEPLTWKIDHDLGY</sequence>
<dbReference type="InterPro" id="IPR006140">
    <property type="entry name" value="D-isomer_DH_NAD-bd"/>
</dbReference>
<dbReference type="InterPro" id="IPR006139">
    <property type="entry name" value="D-isomer_2_OHA_DH_cat_dom"/>
</dbReference>
<dbReference type="EMBL" id="LPWA01000002">
    <property type="protein sequence ID" value="KUM28703.1"/>
    <property type="molecule type" value="Genomic_DNA"/>
</dbReference>
<dbReference type="GO" id="GO:0030267">
    <property type="term" value="F:glyoxylate reductase (NADPH) activity"/>
    <property type="evidence" value="ECO:0007669"/>
    <property type="project" value="TreeGrafter"/>
</dbReference>
<keyword evidence="1 2" id="KW-0560">Oxidoreductase</keyword>
<evidence type="ECO:0000256" key="2">
    <source>
        <dbReference type="RuleBase" id="RU003719"/>
    </source>
</evidence>
<dbReference type="PANTHER" id="PTHR10996:SF283">
    <property type="entry name" value="GLYOXYLATE_HYDROXYPYRUVATE REDUCTASE B"/>
    <property type="match status" value="1"/>
</dbReference>
<evidence type="ECO:0000313" key="5">
    <source>
        <dbReference type="EMBL" id="KUM28703.1"/>
    </source>
</evidence>
<dbReference type="InterPro" id="IPR050223">
    <property type="entry name" value="D-isomer_2-hydroxyacid_DH"/>
</dbReference>
<evidence type="ECO:0000313" key="6">
    <source>
        <dbReference type="Proteomes" id="UP000053176"/>
    </source>
</evidence>
<dbReference type="InterPro" id="IPR036291">
    <property type="entry name" value="NAD(P)-bd_dom_sf"/>
</dbReference>
<feature type="domain" description="D-isomer specific 2-hydroxyacid dehydrogenase NAD-binding" evidence="4">
    <location>
        <begin position="112"/>
        <end position="297"/>
    </location>
</feature>
<dbReference type="Pfam" id="PF02826">
    <property type="entry name" value="2-Hacid_dh_C"/>
    <property type="match status" value="1"/>
</dbReference>
<proteinExistence type="inferred from homology"/>
<organism evidence="5 6">
    <name type="scientific">Rhizobium loti</name>
    <name type="common">Mesorhizobium loti</name>
    <dbReference type="NCBI Taxonomy" id="381"/>
    <lineage>
        <taxon>Bacteria</taxon>
        <taxon>Pseudomonadati</taxon>
        <taxon>Pseudomonadota</taxon>
        <taxon>Alphaproteobacteria</taxon>
        <taxon>Hyphomicrobiales</taxon>
        <taxon>Phyllobacteriaceae</taxon>
        <taxon>Mesorhizobium</taxon>
    </lineage>
</organism>
<reference evidence="5 6" key="1">
    <citation type="submission" date="2015-12" db="EMBL/GenBank/DDBJ databases">
        <title>Draft genome sequence of Mesorhizobium sp. UFLA 01-765, a multitolerant efficient symbiont and plant-growth promoting strain isolated from Zn-mining soil using Leucaena leucocephala as a trap plant.</title>
        <authorList>
            <person name="Rangel W.M."/>
            <person name="Thijs S."/>
            <person name="Longatti S.M."/>
            <person name="Moreira F.M."/>
            <person name="Weyens N."/>
            <person name="Vangronsveld J."/>
            <person name="Van Hamme J.D."/>
            <person name="Bottos E.M."/>
            <person name="Rineau F."/>
        </authorList>
    </citation>
    <scope>NUCLEOTIDE SEQUENCE [LARGE SCALE GENOMIC DNA]</scope>
    <source>
        <strain evidence="5 6">UFLA 01-765</strain>
    </source>
</reference>
<dbReference type="Gene3D" id="3.40.50.720">
    <property type="entry name" value="NAD(P)-binding Rossmann-like Domain"/>
    <property type="match status" value="2"/>
</dbReference>
<dbReference type="CDD" id="cd12165">
    <property type="entry name" value="2-Hacid_dh_6"/>
    <property type="match status" value="1"/>
</dbReference>